<accession>A0A368KMS5</accession>
<dbReference type="Proteomes" id="UP000253562">
    <property type="component" value="Unassembled WGS sequence"/>
</dbReference>
<dbReference type="EMBL" id="QPEX01000037">
    <property type="protein sequence ID" value="RCS44007.1"/>
    <property type="molecule type" value="Genomic_DNA"/>
</dbReference>
<reference evidence="1 2" key="1">
    <citation type="submission" date="2018-07" db="EMBL/GenBank/DDBJ databases">
        <title>Comparative genomes isolates from brazilian mangrove.</title>
        <authorList>
            <person name="De Araujo J.E."/>
            <person name="Taketani R.G."/>
            <person name="Silva M.C.P."/>
            <person name="Lourenco M.V."/>
            <person name="Oliveira V.M."/>
            <person name="Andreote F.D."/>
        </authorList>
    </citation>
    <scope>NUCLEOTIDE SEQUENCE [LARGE SCALE GENOMIC DNA]</scope>
    <source>
        <strain evidence="1 2">HEX PRIS-MGV</strain>
    </source>
</reference>
<dbReference type="RefSeq" id="WP_114370797.1">
    <property type="nucleotide sequence ID" value="NZ_QPEX01000037.1"/>
</dbReference>
<dbReference type="OrthoDB" id="10006695at2"/>
<protein>
    <submittedName>
        <fullName evidence="1">Uncharacterized protein</fullName>
    </submittedName>
</protein>
<proteinExistence type="predicted"/>
<name>A0A368KMS5_9BACT</name>
<sequence length="198" mass="21969">MRIKTIFLLALILMSLLGGMLAISGQIVRWHDSSPLNVYPITSTLSNDAIVPAPSFVFFYVEGHFEIGFNMLRIDGNGEAKYLVHVPIKNPRSIEQRLASFTLSEQELSDLGHALRDSNFANMPDGYSTGVVDGMYAGMHVLSQGKRKVVTCDDYFPPEFVALQGYLSQHILAPQQAVIDRAEPVSQQEIEQIFSPVP</sequence>
<organism evidence="1 2">
    <name type="scientific">Bremerella cremea</name>
    <dbReference type="NCBI Taxonomy" id="1031537"/>
    <lineage>
        <taxon>Bacteria</taxon>
        <taxon>Pseudomonadati</taxon>
        <taxon>Planctomycetota</taxon>
        <taxon>Planctomycetia</taxon>
        <taxon>Pirellulales</taxon>
        <taxon>Pirellulaceae</taxon>
        <taxon>Bremerella</taxon>
    </lineage>
</organism>
<evidence type="ECO:0000313" key="2">
    <source>
        <dbReference type="Proteomes" id="UP000253562"/>
    </source>
</evidence>
<comment type="caution">
    <text evidence="1">The sequence shown here is derived from an EMBL/GenBank/DDBJ whole genome shotgun (WGS) entry which is preliminary data.</text>
</comment>
<evidence type="ECO:0000313" key="1">
    <source>
        <dbReference type="EMBL" id="RCS44007.1"/>
    </source>
</evidence>
<gene>
    <name evidence="1" type="ORF">DTL42_18665</name>
</gene>
<dbReference type="AlphaFoldDB" id="A0A368KMS5"/>